<keyword evidence="1" id="KW-1133">Transmembrane helix</keyword>
<feature type="transmembrane region" description="Helical" evidence="1">
    <location>
        <begin position="86"/>
        <end position="107"/>
    </location>
</feature>
<evidence type="ECO:0000256" key="1">
    <source>
        <dbReference type="SAM" id="Phobius"/>
    </source>
</evidence>
<comment type="caution">
    <text evidence="2">The sequence shown here is derived from an EMBL/GenBank/DDBJ whole genome shotgun (WGS) entry which is preliminary data.</text>
</comment>
<evidence type="ECO:0000313" key="3">
    <source>
        <dbReference type="Proteomes" id="UP000297834"/>
    </source>
</evidence>
<feature type="transmembrane region" description="Helical" evidence="1">
    <location>
        <begin position="127"/>
        <end position="153"/>
    </location>
</feature>
<dbReference type="InterPro" id="IPR007404">
    <property type="entry name" value="YdjM-like"/>
</dbReference>
<dbReference type="Proteomes" id="UP000297834">
    <property type="component" value="Unassembled WGS sequence"/>
</dbReference>
<reference evidence="2 3" key="1">
    <citation type="submission" date="2019-03" db="EMBL/GenBank/DDBJ databases">
        <title>Alkanindiges illinoisensis: a potential pathogenic isolated from ascites of a gastric cancer patient with abdominal metastasis.</title>
        <authorList>
            <person name="Hu X."/>
            <person name="Yang B."/>
            <person name="Yan X."/>
            <person name="Lin L."/>
            <person name="Zhao H."/>
            <person name="Zhou F."/>
            <person name="Su B."/>
            <person name="Chen J."/>
            <person name="Rui Y."/>
            <person name="Wang Q."/>
            <person name="Zheng L."/>
        </authorList>
    </citation>
    <scope>NUCLEOTIDE SEQUENCE [LARGE SCALE GENOMIC DNA]</scope>
    <source>
        <strain evidence="2 3">NFYY 23406</strain>
    </source>
</reference>
<dbReference type="STRING" id="1120977.GCA_000619845_02786"/>
<keyword evidence="2" id="KW-0378">Hydrolase</keyword>
<dbReference type="RefSeq" id="WP_134243446.1">
    <property type="nucleotide sequence ID" value="NZ_SNTY01000010.1"/>
</dbReference>
<feature type="transmembrane region" description="Helical" evidence="1">
    <location>
        <begin position="24"/>
        <end position="46"/>
    </location>
</feature>
<dbReference type="EMBL" id="SNTY01000010">
    <property type="protein sequence ID" value="TEU30265.1"/>
    <property type="molecule type" value="Genomic_DNA"/>
</dbReference>
<feature type="transmembrane region" description="Helical" evidence="1">
    <location>
        <begin position="52"/>
        <end position="74"/>
    </location>
</feature>
<keyword evidence="3" id="KW-1185">Reference proteome</keyword>
<dbReference type="AlphaFoldDB" id="A0A4Y7XF61"/>
<organism evidence="2 3">
    <name type="scientific">Alkanindiges illinoisensis</name>
    <dbReference type="NCBI Taxonomy" id="197183"/>
    <lineage>
        <taxon>Bacteria</taxon>
        <taxon>Pseudomonadati</taxon>
        <taxon>Pseudomonadota</taxon>
        <taxon>Gammaproteobacteria</taxon>
        <taxon>Moraxellales</taxon>
        <taxon>Moraxellaceae</taxon>
        <taxon>Alkanindiges</taxon>
    </lineage>
</organism>
<keyword evidence="1" id="KW-0472">Membrane</keyword>
<evidence type="ECO:0000313" key="2">
    <source>
        <dbReference type="EMBL" id="TEU30265.1"/>
    </source>
</evidence>
<sequence>MPFTPIHLGAGLAAKAIGQRQFSLMIFAGSQVLMDIEPLLGIIYGWPVLHGISHSLGGALLIGTFAALIGKPISQWVLRCFMYDQWLITWPVGFISAYVGTFSHIALDAIMHSDINPFWPLLRGNPWLGIITINQLHLLCLVLGIIGGVIIAVQKYRHKPAAKSA</sequence>
<gene>
    <name evidence="2" type="ORF">E2B99_02705</name>
</gene>
<protein>
    <submittedName>
        <fullName evidence="2">Hydrolase</fullName>
    </submittedName>
</protein>
<accession>A0A4Y7XF61</accession>
<keyword evidence="1" id="KW-0812">Transmembrane</keyword>
<dbReference type="GO" id="GO:0016787">
    <property type="term" value="F:hydrolase activity"/>
    <property type="evidence" value="ECO:0007669"/>
    <property type="project" value="UniProtKB-KW"/>
</dbReference>
<dbReference type="Pfam" id="PF04307">
    <property type="entry name" value="YdjM"/>
    <property type="match status" value="1"/>
</dbReference>
<proteinExistence type="predicted"/>
<dbReference type="OrthoDB" id="272996at2"/>
<name>A0A4Y7XF61_9GAMM</name>